<accession>A0AA86APC3</accession>
<reference evidence="1 2" key="1">
    <citation type="journal article" date="2014" name="Environ. Microbiol.">
        <title>Insights into organohalide respiration and the versatile catabolism of Sulfurospirillum multivorans gained from comparative genomics and physiological studies.</title>
        <authorList>
            <person name="Goris T."/>
            <person name="Schubert T."/>
            <person name="Gadkari J."/>
            <person name="Wubet T."/>
            <person name="Tarkka M."/>
            <person name="Buscot F."/>
            <person name="Adrian L."/>
            <person name="Diekert G."/>
        </authorList>
    </citation>
    <scope>NUCLEOTIDE SEQUENCE [LARGE SCALE GENOMIC DNA]</scope>
    <source>
        <strain evidence="2">DM 12446 / JCM 15788 / NBRC 109480</strain>
    </source>
</reference>
<organism evidence="1 2">
    <name type="scientific">Sulfurospirillum multivorans (strain DM 12446 / JCM 15788 / NBRC 109480)</name>
    <dbReference type="NCBI Taxonomy" id="1150621"/>
    <lineage>
        <taxon>Bacteria</taxon>
        <taxon>Pseudomonadati</taxon>
        <taxon>Campylobacterota</taxon>
        <taxon>Epsilonproteobacteria</taxon>
        <taxon>Campylobacterales</taxon>
        <taxon>Sulfurospirillaceae</taxon>
        <taxon>Sulfurospirillum</taxon>
    </lineage>
</organism>
<evidence type="ECO:0000313" key="1">
    <source>
        <dbReference type="EMBL" id="AHJ13153.1"/>
    </source>
</evidence>
<dbReference type="KEGG" id="smul:SMUL_1898"/>
<dbReference type="Proteomes" id="UP000019322">
    <property type="component" value="Chromosome"/>
</dbReference>
<evidence type="ECO:0000313" key="2">
    <source>
        <dbReference type="Proteomes" id="UP000019322"/>
    </source>
</evidence>
<dbReference type="AlphaFoldDB" id="A0AA86APC3"/>
<name>A0AA86APC3_SULMK</name>
<sequence length="71" mass="8365">MTLYILQHSSFIKNINYFILLIKILCKTIMLNLHISKPLLSNSLFKGFLQITNLKKVYISVIFKVNTEKYN</sequence>
<gene>
    <name evidence="1" type="ORF">SMUL_1898</name>
</gene>
<dbReference type="EMBL" id="CP007201">
    <property type="protein sequence ID" value="AHJ13153.1"/>
    <property type="molecule type" value="Genomic_DNA"/>
</dbReference>
<protein>
    <submittedName>
        <fullName evidence="1">Uncharacterized protein</fullName>
    </submittedName>
</protein>
<proteinExistence type="predicted"/>